<gene>
    <name evidence="2" type="ORF">EDS130_LOCUS10381</name>
</gene>
<evidence type="ECO:0000313" key="2">
    <source>
        <dbReference type="EMBL" id="CAF0913215.1"/>
    </source>
</evidence>
<organism evidence="2 3">
    <name type="scientific">Adineta ricciae</name>
    <name type="common">Rotifer</name>
    <dbReference type="NCBI Taxonomy" id="249248"/>
    <lineage>
        <taxon>Eukaryota</taxon>
        <taxon>Metazoa</taxon>
        <taxon>Spiralia</taxon>
        <taxon>Gnathifera</taxon>
        <taxon>Rotifera</taxon>
        <taxon>Eurotatoria</taxon>
        <taxon>Bdelloidea</taxon>
        <taxon>Adinetida</taxon>
        <taxon>Adinetidae</taxon>
        <taxon>Adineta</taxon>
    </lineage>
</organism>
<protein>
    <submittedName>
        <fullName evidence="2">Uncharacterized protein</fullName>
    </submittedName>
</protein>
<proteinExistence type="predicted"/>
<feature type="signal peptide" evidence="1">
    <location>
        <begin position="1"/>
        <end position="25"/>
    </location>
</feature>
<sequence>MNHQENFNMKFVLFTLLALIIAINANPVYRSCKCKAVSNTVHFTFHSWDISSCTFCSCKDAAMANCEQACKSAVESYASTGCGKTIKGSKVKYAWDAGSCSSGISSTEYTCA</sequence>
<dbReference type="OrthoDB" id="6047194at2759"/>
<name>A0A814AH72_ADIRI</name>
<reference evidence="2" key="1">
    <citation type="submission" date="2021-02" db="EMBL/GenBank/DDBJ databases">
        <authorList>
            <person name="Nowell W R."/>
        </authorList>
    </citation>
    <scope>NUCLEOTIDE SEQUENCE</scope>
</reference>
<dbReference type="EMBL" id="CAJNOJ010000036">
    <property type="protein sequence ID" value="CAF0913215.1"/>
    <property type="molecule type" value="Genomic_DNA"/>
</dbReference>
<accession>A0A814AH72</accession>
<evidence type="ECO:0000256" key="1">
    <source>
        <dbReference type="SAM" id="SignalP"/>
    </source>
</evidence>
<evidence type="ECO:0000313" key="3">
    <source>
        <dbReference type="Proteomes" id="UP000663852"/>
    </source>
</evidence>
<feature type="chain" id="PRO_5032639213" evidence="1">
    <location>
        <begin position="26"/>
        <end position="112"/>
    </location>
</feature>
<dbReference type="AlphaFoldDB" id="A0A814AH72"/>
<dbReference type="Proteomes" id="UP000663852">
    <property type="component" value="Unassembled WGS sequence"/>
</dbReference>
<comment type="caution">
    <text evidence="2">The sequence shown here is derived from an EMBL/GenBank/DDBJ whole genome shotgun (WGS) entry which is preliminary data.</text>
</comment>
<keyword evidence="1" id="KW-0732">Signal</keyword>